<dbReference type="InterPro" id="IPR000847">
    <property type="entry name" value="LysR_HTH_N"/>
</dbReference>
<comment type="similarity">
    <text evidence="1">Belongs to the LysR transcriptional regulatory family.</text>
</comment>
<feature type="domain" description="HTH lysR-type" evidence="6">
    <location>
        <begin position="6"/>
        <end position="63"/>
    </location>
</feature>
<dbReference type="Pfam" id="PF00126">
    <property type="entry name" value="HTH_1"/>
    <property type="match status" value="1"/>
</dbReference>
<protein>
    <submittedName>
        <fullName evidence="7">LysR substrate-binding domain-containing protein</fullName>
    </submittedName>
</protein>
<keyword evidence="3" id="KW-0238">DNA-binding</keyword>
<evidence type="ECO:0000256" key="2">
    <source>
        <dbReference type="ARBA" id="ARBA00023015"/>
    </source>
</evidence>
<evidence type="ECO:0000256" key="4">
    <source>
        <dbReference type="ARBA" id="ARBA00023163"/>
    </source>
</evidence>
<dbReference type="CDD" id="cd08432">
    <property type="entry name" value="PBP2_GcdR_TrpI_HvrB_AmpR_like"/>
    <property type="match status" value="1"/>
</dbReference>
<organism evidence="7 8">
    <name type="scientific">Acidovorax facilis</name>
    <dbReference type="NCBI Taxonomy" id="12917"/>
    <lineage>
        <taxon>Bacteria</taxon>
        <taxon>Pseudomonadati</taxon>
        <taxon>Pseudomonadota</taxon>
        <taxon>Betaproteobacteria</taxon>
        <taxon>Burkholderiales</taxon>
        <taxon>Comamonadaceae</taxon>
        <taxon>Acidovorax</taxon>
    </lineage>
</organism>
<gene>
    <name evidence="7" type="ORF">ACFOW3_28640</name>
</gene>
<dbReference type="PANTHER" id="PTHR30537">
    <property type="entry name" value="HTH-TYPE TRANSCRIPTIONAL REGULATOR"/>
    <property type="match status" value="1"/>
</dbReference>
<evidence type="ECO:0000313" key="7">
    <source>
        <dbReference type="EMBL" id="MFC3938594.1"/>
    </source>
</evidence>
<dbReference type="Pfam" id="PF03466">
    <property type="entry name" value="LysR_substrate"/>
    <property type="match status" value="1"/>
</dbReference>
<keyword evidence="2" id="KW-0805">Transcription regulation</keyword>
<dbReference type="InterPro" id="IPR005119">
    <property type="entry name" value="LysR_subst-bd"/>
</dbReference>
<accession>A0ABV8DJE3</accession>
<dbReference type="SUPFAM" id="SSF46785">
    <property type="entry name" value="Winged helix' DNA-binding domain"/>
    <property type="match status" value="1"/>
</dbReference>
<evidence type="ECO:0000256" key="3">
    <source>
        <dbReference type="ARBA" id="ARBA00023125"/>
    </source>
</evidence>
<dbReference type="PRINTS" id="PR00039">
    <property type="entry name" value="HTHLYSR"/>
</dbReference>
<dbReference type="InterPro" id="IPR036390">
    <property type="entry name" value="WH_DNA-bd_sf"/>
</dbReference>
<sequence>MSPRLPPLNAVRAFAAAARHQSFTRAALELHVTHSAISRQIKALESHLGVELFERKTRQVLLTAAGHQFHAQVGPALAQIGAAAQSLRGDAGLRSVKINVRPSFAVRWLIPRLPGFVAQHPDIEPQVITSTLAPDHAAEAFDLALRRGPRGWPPGMQVHPFLEDEALVVGSPALFAQRPVTRPEALSSHVLLLSKSRSKDWESWKKQVNAPRLQPASCLQFDHLHFVLQAAVDGLGFAMAPVSLIAHDLASGRLVSPLPTLRLPLTRHYFGTAPDPSPETLCLVQWLRQEMDALPGALPPSGPGRTAQHSIQNKP</sequence>
<reference evidence="8" key="1">
    <citation type="journal article" date="2019" name="Int. J. Syst. Evol. Microbiol.">
        <title>The Global Catalogue of Microorganisms (GCM) 10K type strain sequencing project: providing services to taxonomists for standard genome sequencing and annotation.</title>
        <authorList>
            <consortium name="The Broad Institute Genomics Platform"/>
            <consortium name="The Broad Institute Genome Sequencing Center for Infectious Disease"/>
            <person name="Wu L."/>
            <person name="Ma J."/>
        </authorList>
    </citation>
    <scope>NUCLEOTIDE SEQUENCE [LARGE SCALE GENOMIC DNA]</scope>
    <source>
        <strain evidence="8">CCUG 2113</strain>
    </source>
</reference>
<dbReference type="EMBL" id="JBHSAJ010000183">
    <property type="protein sequence ID" value="MFC3938594.1"/>
    <property type="molecule type" value="Genomic_DNA"/>
</dbReference>
<dbReference type="PROSITE" id="PS50931">
    <property type="entry name" value="HTH_LYSR"/>
    <property type="match status" value="1"/>
</dbReference>
<keyword evidence="8" id="KW-1185">Reference proteome</keyword>
<evidence type="ECO:0000313" key="8">
    <source>
        <dbReference type="Proteomes" id="UP001595693"/>
    </source>
</evidence>
<dbReference type="PANTHER" id="PTHR30537:SF74">
    <property type="entry name" value="HTH-TYPE TRANSCRIPTIONAL REGULATOR TRPI"/>
    <property type="match status" value="1"/>
</dbReference>
<evidence type="ECO:0000256" key="5">
    <source>
        <dbReference type="SAM" id="MobiDB-lite"/>
    </source>
</evidence>
<keyword evidence="4" id="KW-0804">Transcription</keyword>
<evidence type="ECO:0000256" key="1">
    <source>
        <dbReference type="ARBA" id="ARBA00009437"/>
    </source>
</evidence>
<dbReference type="SUPFAM" id="SSF53850">
    <property type="entry name" value="Periplasmic binding protein-like II"/>
    <property type="match status" value="1"/>
</dbReference>
<evidence type="ECO:0000259" key="6">
    <source>
        <dbReference type="PROSITE" id="PS50931"/>
    </source>
</evidence>
<dbReference type="InterPro" id="IPR036388">
    <property type="entry name" value="WH-like_DNA-bd_sf"/>
</dbReference>
<dbReference type="Proteomes" id="UP001595693">
    <property type="component" value="Unassembled WGS sequence"/>
</dbReference>
<dbReference type="Gene3D" id="3.40.190.10">
    <property type="entry name" value="Periplasmic binding protein-like II"/>
    <property type="match status" value="2"/>
</dbReference>
<comment type="caution">
    <text evidence="7">The sequence shown here is derived from an EMBL/GenBank/DDBJ whole genome shotgun (WGS) entry which is preliminary data.</text>
</comment>
<dbReference type="Gene3D" id="1.10.10.10">
    <property type="entry name" value="Winged helix-like DNA-binding domain superfamily/Winged helix DNA-binding domain"/>
    <property type="match status" value="1"/>
</dbReference>
<name>A0ABV8DJE3_9BURK</name>
<dbReference type="RefSeq" id="WP_055397298.1">
    <property type="nucleotide sequence ID" value="NZ_JAMXAX010000048.1"/>
</dbReference>
<proteinExistence type="inferred from homology"/>
<feature type="region of interest" description="Disordered" evidence="5">
    <location>
        <begin position="294"/>
        <end position="315"/>
    </location>
</feature>
<dbReference type="InterPro" id="IPR058163">
    <property type="entry name" value="LysR-type_TF_proteobact-type"/>
</dbReference>